<dbReference type="EMBL" id="VUNG01000034">
    <property type="protein sequence ID" value="MST85308.1"/>
    <property type="molecule type" value="Genomic_DNA"/>
</dbReference>
<sequence>MKIQLHQLSKSFGEKIAVNIPQLLIGDGEMIGLVGNNGAGKTTLFRLMLDLLRADSGSVLLTPQGDPHSLFSASPLSSQPSQSAEHSDLISKSIDPAKSEEWKRMTGAFIDDTFLIDFLTVEEYFDFIVKIQGLPPMDWNSSDDPLVRGFKEFAEGQIFDQKKFIRDFSAGNKQKVGIIAAMLSRPELLVLDEPFNFLDPTGQNFLKKLLLDYHRFTGATILISSHNLQHLVDVSTRIVLLENGQVIEDLANDNQQALTALNEYFKV</sequence>
<evidence type="ECO:0000256" key="4">
    <source>
        <dbReference type="SAM" id="MobiDB-lite"/>
    </source>
</evidence>
<dbReference type="Proteomes" id="UP000438914">
    <property type="component" value="Unassembled WGS sequence"/>
</dbReference>
<dbReference type="RefSeq" id="WP_154534894.1">
    <property type="nucleotide sequence ID" value="NZ_VUNG01000034.1"/>
</dbReference>
<feature type="region of interest" description="Disordered" evidence="4">
    <location>
        <begin position="71"/>
        <end position="90"/>
    </location>
</feature>
<keyword evidence="3 6" id="KW-0067">ATP-binding</keyword>
<dbReference type="CDD" id="cd03230">
    <property type="entry name" value="ABC_DR_subfamily_A"/>
    <property type="match status" value="1"/>
</dbReference>
<dbReference type="InterPro" id="IPR003593">
    <property type="entry name" value="AAA+_ATPase"/>
</dbReference>
<gene>
    <name evidence="6" type="ORF">FYJ73_11630</name>
</gene>
<dbReference type="SMART" id="SM00382">
    <property type="entry name" value="AAA"/>
    <property type="match status" value="1"/>
</dbReference>
<accession>A0A7K0KHC2</accession>
<reference evidence="6 7" key="1">
    <citation type="submission" date="2019-08" db="EMBL/GenBank/DDBJ databases">
        <title>In-depth cultivation of the pig gut microbiome towards novel bacterial diversity and tailored functional studies.</title>
        <authorList>
            <person name="Wylensek D."/>
            <person name="Hitch T.C.A."/>
            <person name="Clavel T."/>
        </authorList>
    </citation>
    <scope>NUCLEOTIDE SEQUENCE [LARGE SCALE GENOMIC DNA]</scope>
    <source>
        <strain evidence="6 7">LKV-178-WT-2A</strain>
    </source>
</reference>
<dbReference type="PROSITE" id="PS50893">
    <property type="entry name" value="ABC_TRANSPORTER_2"/>
    <property type="match status" value="1"/>
</dbReference>
<evidence type="ECO:0000313" key="7">
    <source>
        <dbReference type="Proteomes" id="UP000438914"/>
    </source>
</evidence>
<dbReference type="GO" id="GO:0005524">
    <property type="term" value="F:ATP binding"/>
    <property type="evidence" value="ECO:0007669"/>
    <property type="project" value="UniProtKB-KW"/>
</dbReference>
<dbReference type="InterPro" id="IPR003439">
    <property type="entry name" value="ABC_transporter-like_ATP-bd"/>
</dbReference>
<dbReference type="PROSITE" id="PS00211">
    <property type="entry name" value="ABC_TRANSPORTER_1"/>
    <property type="match status" value="1"/>
</dbReference>
<dbReference type="GO" id="GO:0016887">
    <property type="term" value="F:ATP hydrolysis activity"/>
    <property type="evidence" value="ECO:0007669"/>
    <property type="project" value="InterPro"/>
</dbReference>
<dbReference type="SUPFAM" id="SSF52540">
    <property type="entry name" value="P-loop containing nucleoside triphosphate hydrolases"/>
    <property type="match status" value="1"/>
</dbReference>
<evidence type="ECO:0000256" key="3">
    <source>
        <dbReference type="ARBA" id="ARBA00022840"/>
    </source>
</evidence>
<dbReference type="Gene3D" id="3.40.50.300">
    <property type="entry name" value="P-loop containing nucleotide triphosphate hydrolases"/>
    <property type="match status" value="1"/>
</dbReference>
<dbReference type="Pfam" id="PF00005">
    <property type="entry name" value="ABC_tran"/>
    <property type="match status" value="1"/>
</dbReference>
<dbReference type="InterPro" id="IPR017871">
    <property type="entry name" value="ABC_transporter-like_CS"/>
</dbReference>
<keyword evidence="1" id="KW-0813">Transport</keyword>
<dbReference type="InterPro" id="IPR027417">
    <property type="entry name" value="P-loop_NTPase"/>
</dbReference>
<feature type="compositionally biased region" description="Low complexity" evidence="4">
    <location>
        <begin position="71"/>
        <end position="84"/>
    </location>
</feature>
<evidence type="ECO:0000256" key="1">
    <source>
        <dbReference type="ARBA" id="ARBA00022448"/>
    </source>
</evidence>
<protein>
    <submittedName>
        <fullName evidence="6">ABC transporter ATP-binding protein</fullName>
    </submittedName>
</protein>
<comment type="caution">
    <text evidence="6">The sequence shown here is derived from an EMBL/GenBank/DDBJ whole genome shotgun (WGS) entry which is preliminary data.</text>
</comment>
<name>A0A7K0KHC2_9BACT</name>
<keyword evidence="7" id="KW-1185">Reference proteome</keyword>
<organism evidence="6 7">
    <name type="scientific">Hallella mizrahii</name>
    <dbReference type="NCBI Taxonomy" id="2606637"/>
    <lineage>
        <taxon>Bacteria</taxon>
        <taxon>Pseudomonadati</taxon>
        <taxon>Bacteroidota</taxon>
        <taxon>Bacteroidia</taxon>
        <taxon>Bacteroidales</taxon>
        <taxon>Prevotellaceae</taxon>
        <taxon>Hallella</taxon>
    </lineage>
</organism>
<evidence type="ECO:0000256" key="2">
    <source>
        <dbReference type="ARBA" id="ARBA00022741"/>
    </source>
</evidence>
<dbReference type="PANTHER" id="PTHR42939:SF1">
    <property type="entry name" value="ABC TRANSPORTER ATP-BINDING PROTEIN ALBC-RELATED"/>
    <property type="match status" value="1"/>
</dbReference>
<proteinExistence type="predicted"/>
<evidence type="ECO:0000259" key="5">
    <source>
        <dbReference type="PROSITE" id="PS50893"/>
    </source>
</evidence>
<dbReference type="InterPro" id="IPR051782">
    <property type="entry name" value="ABC_Transporter_VariousFunc"/>
</dbReference>
<dbReference type="AlphaFoldDB" id="A0A7K0KHC2"/>
<feature type="domain" description="ABC transporter" evidence="5">
    <location>
        <begin position="3"/>
        <end position="264"/>
    </location>
</feature>
<evidence type="ECO:0000313" key="6">
    <source>
        <dbReference type="EMBL" id="MST85308.1"/>
    </source>
</evidence>
<keyword evidence="2" id="KW-0547">Nucleotide-binding</keyword>
<dbReference type="PANTHER" id="PTHR42939">
    <property type="entry name" value="ABC TRANSPORTER ATP-BINDING PROTEIN ALBC-RELATED"/>
    <property type="match status" value="1"/>
</dbReference>